<evidence type="ECO:0000256" key="6">
    <source>
        <dbReference type="ARBA" id="ARBA00022842"/>
    </source>
</evidence>
<evidence type="ECO:0000256" key="3">
    <source>
        <dbReference type="ARBA" id="ARBA00008346"/>
    </source>
</evidence>
<keyword evidence="13" id="KW-0670">Pyruvate</keyword>
<sequence length="930" mass="102339">MVTFEVQKHRPESLDEALREDIRLLGRILGDTIRAIDGPATYELIETIRQLAVRYHRNEDKAAQVELERILAGLSDPDINRITRAFGYFSVLANLAEDHHHTRRWRARMVAGATPREGSLAGALNRAKAHGFDEARLKAFFGDAYISPVLTAHPTEVQRRSILDCLDAIAALLTRRDRLADTQDERNEIETELRAKVLTLWQTRVLRMSKLSVLDEVSNALTFFDATFFAEVPKLYAAVEQAAGAGLAELPAFLEVGTWIGGDRDGNPFVDAQVLRSALATQAEKALNHYITEVRALRKEFSFAMLLVDVTPELRALADGSPDTSAHRMDEPYRLALAKIQGRLAATHEALLGRAPTSELSASVRGADAAPYGAVEEFSADLAVIAHSLEGHGAGVLATQGRLGALQRAARAFGWTLAPLDLRQNAAVHERVVAELLAVAQPGTDYLALDEQARIALLLKELETARPLVSRHVAYSAETAKELAIFDEARAAHLRYGKRCIRTMIISKTDGLSDMLELAVLLKEAGLLRPAEGELDVNVVPLFETIEDLRAAPAIMEMLFAAPVYRALLARRGNVQEVMLGYSDSNKDGGFITSGWELYRAEVGLVEVFTKHGVRIRLFHGRGGSVGRGGGPSYQAILAQPRGAVQGQIRLTEQGEVIAAKYGNAEVGRRNLEVIVAATLVATADPAAAEPPDAEFLATLGELSDYAFAAYRNLVYETEGFEDYFWQSTVISEISALNLGSRPASRSKSRSIEDLRAIPWVFSWAQCRIMLPGWYGFGSAVERLLAARGEAEGMRLLQGMSKNWPVFSTLLSNMDMVLAKADMGIAARYAALVHDEALRARIFPRIVGEYERSKRYLLAITEQASLLDHNPVMRRSVVNRFPYLDPLNHVQVEMLRRYRTQSGEGEASERIRRGVHISINGAAAALRNSG</sequence>
<comment type="similarity">
    <text evidence="3 10">Belongs to the PEPCase type 1 family.</text>
</comment>
<dbReference type="Gene3D" id="1.20.1440.90">
    <property type="entry name" value="Phosphoenolpyruvate/pyruvate domain"/>
    <property type="match status" value="1"/>
</dbReference>
<dbReference type="GO" id="GO:0006107">
    <property type="term" value="P:oxaloacetate metabolic process"/>
    <property type="evidence" value="ECO:0007669"/>
    <property type="project" value="UniProtKB-UniRule"/>
</dbReference>
<evidence type="ECO:0000256" key="9">
    <source>
        <dbReference type="ARBA" id="ARBA00048995"/>
    </source>
</evidence>
<dbReference type="PANTHER" id="PTHR30523">
    <property type="entry name" value="PHOSPHOENOLPYRUVATE CARBOXYLASE"/>
    <property type="match status" value="1"/>
</dbReference>
<comment type="caution">
    <text evidence="13">The sequence shown here is derived from an EMBL/GenBank/DDBJ whole genome shotgun (WGS) entry which is preliminary data.</text>
</comment>
<dbReference type="GO" id="GO:0008964">
    <property type="term" value="F:phosphoenolpyruvate carboxylase activity"/>
    <property type="evidence" value="ECO:0007669"/>
    <property type="project" value="UniProtKB-UniRule"/>
</dbReference>
<proteinExistence type="inferred from homology"/>
<dbReference type="HAMAP" id="MF_00595">
    <property type="entry name" value="PEPcase_type1"/>
    <property type="match status" value="1"/>
</dbReference>
<name>A0A0D6PFM4_9PROT</name>
<keyword evidence="6 10" id="KW-0460">Magnesium</keyword>
<dbReference type="Proteomes" id="UP000032668">
    <property type="component" value="Unassembled WGS sequence"/>
</dbReference>
<dbReference type="InterPro" id="IPR021135">
    <property type="entry name" value="PEP_COase"/>
</dbReference>
<dbReference type="PROSITE" id="PS00393">
    <property type="entry name" value="PEPCASE_2"/>
    <property type="match status" value="1"/>
</dbReference>
<dbReference type="AlphaFoldDB" id="A0A0D6PFM4"/>
<dbReference type="NCBIfam" id="NF000584">
    <property type="entry name" value="PRK00009.1"/>
    <property type="match status" value="1"/>
</dbReference>
<evidence type="ECO:0000256" key="10">
    <source>
        <dbReference type="HAMAP-Rule" id="MF_00595"/>
    </source>
</evidence>
<dbReference type="InterPro" id="IPR022805">
    <property type="entry name" value="PEP_COase_bac/pln-type"/>
</dbReference>
<evidence type="ECO:0000256" key="1">
    <source>
        <dbReference type="ARBA" id="ARBA00001946"/>
    </source>
</evidence>
<dbReference type="PROSITE" id="PS00781">
    <property type="entry name" value="PEPCASE_1"/>
    <property type="match status" value="1"/>
</dbReference>
<evidence type="ECO:0000256" key="2">
    <source>
        <dbReference type="ARBA" id="ARBA00003670"/>
    </source>
</evidence>
<evidence type="ECO:0000313" key="14">
    <source>
        <dbReference type="Proteomes" id="UP000032668"/>
    </source>
</evidence>
<dbReference type="EC" id="4.1.1.31" evidence="4 10"/>
<feature type="active site" evidence="10 12">
    <location>
        <position position="587"/>
    </location>
</feature>
<comment type="function">
    <text evidence="2 10">Forms oxaloacetate, a four-carbon dicarboxylic acid source for the tricarboxylic acid cycle.</text>
</comment>
<keyword evidence="7 10" id="KW-0456">Lyase</keyword>
<evidence type="ECO:0000256" key="7">
    <source>
        <dbReference type="ARBA" id="ARBA00023239"/>
    </source>
</evidence>
<organism evidence="13 14">
    <name type="scientific">Acidocella aminolytica 101 = DSM 11237</name>
    <dbReference type="NCBI Taxonomy" id="1120923"/>
    <lineage>
        <taxon>Bacteria</taxon>
        <taxon>Pseudomonadati</taxon>
        <taxon>Pseudomonadota</taxon>
        <taxon>Alphaproteobacteria</taxon>
        <taxon>Acetobacterales</taxon>
        <taxon>Acidocellaceae</taxon>
        <taxon>Acidocella</taxon>
    </lineage>
</organism>
<dbReference type="SUPFAM" id="SSF51621">
    <property type="entry name" value="Phosphoenolpyruvate/pyruvate domain"/>
    <property type="match status" value="1"/>
</dbReference>
<keyword evidence="8 10" id="KW-0120">Carbon dioxide fixation</keyword>
<evidence type="ECO:0000256" key="4">
    <source>
        <dbReference type="ARBA" id="ARBA00012305"/>
    </source>
</evidence>
<dbReference type="PANTHER" id="PTHR30523:SF6">
    <property type="entry name" value="PHOSPHOENOLPYRUVATE CARBOXYLASE"/>
    <property type="match status" value="1"/>
</dbReference>
<dbReference type="EMBL" id="BANC01000046">
    <property type="protein sequence ID" value="GAN80482.1"/>
    <property type="molecule type" value="Genomic_DNA"/>
</dbReference>
<reference evidence="13 14" key="1">
    <citation type="submission" date="2012-11" db="EMBL/GenBank/DDBJ databases">
        <title>Whole genome sequence of Acidocella aminolytica 101 = DSM 11237.</title>
        <authorList>
            <person name="Azuma Y."/>
            <person name="Higashiura N."/>
            <person name="Hirakawa H."/>
            <person name="Matsushita K."/>
        </authorList>
    </citation>
    <scope>NUCLEOTIDE SEQUENCE [LARGE SCALE GENOMIC DNA]</scope>
    <source>
        <strain evidence="14">101 / DSM 11237</strain>
    </source>
</reference>
<comment type="cofactor">
    <cofactor evidence="1 10">
        <name>Mg(2+)</name>
        <dbReference type="ChEBI" id="CHEBI:18420"/>
    </cofactor>
</comment>
<dbReference type="GO" id="GO:0006099">
    <property type="term" value="P:tricarboxylic acid cycle"/>
    <property type="evidence" value="ECO:0007669"/>
    <property type="project" value="InterPro"/>
</dbReference>
<dbReference type="InterPro" id="IPR033129">
    <property type="entry name" value="PEPCASE_His_AS"/>
</dbReference>
<comment type="catalytic activity">
    <reaction evidence="9 10">
        <text>oxaloacetate + phosphate = phosphoenolpyruvate + hydrogencarbonate</text>
        <dbReference type="Rhea" id="RHEA:28370"/>
        <dbReference type="ChEBI" id="CHEBI:16452"/>
        <dbReference type="ChEBI" id="CHEBI:17544"/>
        <dbReference type="ChEBI" id="CHEBI:43474"/>
        <dbReference type="ChEBI" id="CHEBI:58702"/>
        <dbReference type="EC" id="4.1.1.31"/>
    </reaction>
</comment>
<evidence type="ECO:0000313" key="13">
    <source>
        <dbReference type="EMBL" id="GAN80482.1"/>
    </source>
</evidence>
<dbReference type="GO" id="GO:0005829">
    <property type="term" value="C:cytosol"/>
    <property type="evidence" value="ECO:0007669"/>
    <property type="project" value="TreeGrafter"/>
</dbReference>
<dbReference type="Pfam" id="PF00311">
    <property type="entry name" value="PEPcase"/>
    <property type="match status" value="1"/>
</dbReference>
<dbReference type="InterPro" id="IPR018129">
    <property type="entry name" value="PEP_COase_Lys_AS"/>
</dbReference>
<keyword evidence="14" id="KW-1185">Reference proteome</keyword>
<comment type="subunit">
    <text evidence="10">Homotetramer.</text>
</comment>
<dbReference type="GO" id="GO:0015977">
    <property type="term" value="P:carbon fixation"/>
    <property type="evidence" value="ECO:0007669"/>
    <property type="project" value="UniProtKB-UniRule"/>
</dbReference>
<dbReference type="OrthoDB" id="9768133at2"/>
<accession>A0A0D6PFM4</accession>
<evidence type="ECO:0000256" key="8">
    <source>
        <dbReference type="ARBA" id="ARBA00023300"/>
    </source>
</evidence>
<protein>
    <recommendedName>
        <fullName evidence="5 10">Phosphoenolpyruvate carboxylase</fullName>
        <shortName evidence="10">PEPC</shortName>
        <shortName evidence="10">PEPCase</shortName>
        <ecNumber evidence="4 10">4.1.1.31</ecNumber>
    </recommendedName>
</protein>
<gene>
    <name evidence="10" type="primary">ppc</name>
    <name evidence="13" type="ORF">Aam_047_063</name>
</gene>
<dbReference type="PRINTS" id="PR00150">
    <property type="entry name" value="PEPCARBXLASE"/>
</dbReference>
<evidence type="ECO:0000256" key="11">
    <source>
        <dbReference type="PROSITE-ProRule" id="PRU10111"/>
    </source>
</evidence>
<feature type="active site" evidence="10 11">
    <location>
        <position position="153"/>
    </location>
</feature>
<dbReference type="RefSeq" id="WP_048878888.1">
    <property type="nucleotide sequence ID" value="NZ_BANC01000046.1"/>
</dbReference>
<dbReference type="GO" id="GO:0000287">
    <property type="term" value="F:magnesium ion binding"/>
    <property type="evidence" value="ECO:0007669"/>
    <property type="project" value="UniProtKB-UniRule"/>
</dbReference>
<evidence type="ECO:0000256" key="12">
    <source>
        <dbReference type="PROSITE-ProRule" id="PRU10112"/>
    </source>
</evidence>
<dbReference type="STRING" id="1120923.SAMN02746095_01665"/>
<dbReference type="InterPro" id="IPR015813">
    <property type="entry name" value="Pyrv/PenolPyrv_kinase-like_dom"/>
</dbReference>
<evidence type="ECO:0000256" key="5">
    <source>
        <dbReference type="ARBA" id="ARBA00022419"/>
    </source>
</evidence>